<comment type="caution">
    <text evidence="2">The sequence shown here is derived from an EMBL/GenBank/DDBJ whole genome shotgun (WGS) entry which is preliminary data.</text>
</comment>
<evidence type="ECO:0000313" key="3">
    <source>
        <dbReference type="Proteomes" id="UP000613011"/>
    </source>
</evidence>
<dbReference type="GO" id="GO:0020037">
    <property type="term" value="F:heme binding"/>
    <property type="evidence" value="ECO:0007669"/>
    <property type="project" value="InterPro"/>
</dbReference>
<reference evidence="2" key="1">
    <citation type="submission" date="2021-01" db="EMBL/GenBank/DDBJ databases">
        <title>Ramlibacter sp. strain AW1 16S ribosomal RNA gene Genome sequencing and assembly.</title>
        <authorList>
            <person name="Kang M."/>
        </authorList>
    </citation>
    <scope>NUCLEOTIDE SEQUENCE</scope>
    <source>
        <strain evidence="2">AW1</strain>
    </source>
</reference>
<proteinExistence type="predicted"/>
<dbReference type="AlphaFoldDB" id="A0A936ZNX6"/>
<dbReference type="EMBL" id="JAEQNA010000012">
    <property type="protein sequence ID" value="MBL0423227.1"/>
    <property type="molecule type" value="Genomic_DNA"/>
</dbReference>
<sequence length="352" mass="39439">MQKNQPAPSPQTAVCPFGRTTSKVDKLIKRLQDFLGRTYRPGDARRAGMATTLGLAKGRFTVDENVPVHLRAGVFSQGHSFPCWVRFSTSSERIRSDKEKQVRGLAIKLLGVYESSGGGGRLSEDEHCTQDFTFLSQPFVPLGTLDRFAGIAPFFLRFSTWGGLLWLMMHGHFDIIRKTAGNIHHDSSPLDIAYWSCVPYQCGERHVVKCKLQPTSAFRSRLPAKLTDDYLKENLARHLAEHPASFDVFVQCYRNDASTPIEDASVEWPEDVSPFVKVATLELPVQSVNAPSRKQLAEVIAFSPGNSLMAHRPVGELNLARVQIYRELARYRHARNGKARVEPRAEDFDAAE</sequence>
<dbReference type="RefSeq" id="WP_201686366.1">
    <property type="nucleotide sequence ID" value="NZ_JAEQNA010000012.1"/>
</dbReference>
<dbReference type="SUPFAM" id="SSF56634">
    <property type="entry name" value="Heme-dependent catalase-like"/>
    <property type="match status" value="1"/>
</dbReference>
<protein>
    <recommendedName>
        <fullName evidence="4">Catalase</fullName>
    </recommendedName>
</protein>
<accession>A0A936ZNX6</accession>
<name>A0A936ZNX6_9BURK</name>
<comment type="function">
    <text evidence="1">Decomposes hydrogen peroxide into water and oxygen; serves to protect cells from the toxic effects of hydrogen peroxide.</text>
</comment>
<keyword evidence="3" id="KW-1185">Reference proteome</keyword>
<evidence type="ECO:0008006" key="4">
    <source>
        <dbReference type="Google" id="ProtNLM"/>
    </source>
</evidence>
<evidence type="ECO:0000313" key="2">
    <source>
        <dbReference type="EMBL" id="MBL0423227.1"/>
    </source>
</evidence>
<organism evidence="2 3">
    <name type="scientific">Ramlibacter aurantiacus</name>
    <dbReference type="NCBI Taxonomy" id="2801330"/>
    <lineage>
        <taxon>Bacteria</taxon>
        <taxon>Pseudomonadati</taxon>
        <taxon>Pseudomonadota</taxon>
        <taxon>Betaproteobacteria</taxon>
        <taxon>Burkholderiales</taxon>
        <taxon>Comamonadaceae</taxon>
        <taxon>Ramlibacter</taxon>
    </lineage>
</organism>
<dbReference type="InterPro" id="IPR020835">
    <property type="entry name" value="Catalase_sf"/>
</dbReference>
<gene>
    <name evidence="2" type="ORF">JI739_23020</name>
</gene>
<evidence type="ECO:0000256" key="1">
    <source>
        <dbReference type="ARBA" id="ARBA00002974"/>
    </source>
</evidence>
<dbReference type="Gene3D" id="2.40.180.10">
    <property type="entry name" value="Catalase core domain"/>
    <property type="match status" value="1"/>
</dbReference>
<dbReference type="Proteomes" id="UP000613011">
    <property type="component" value="Unassembled WGS sequence"/>
</dbReference>